<keyword evidence="5 10" id="KW-0808">Transferase</keyword>
<dbReference type="UniPathway" id="UPA00262">
    <property type="reaction ID" value="UER00211"/>
</dbReference>
<dbReference type="Proteomes" id="UP000189632">
    <property type="component" value="Chromosome"/>
</dbReference>
<dbReference type="GO" id="GO:0009236">
    <property type="term" value="P:cobalamin biosynthetic process"/>
    <property type="evidence" value="ECO:0007669"/>
    <property type="project" value="UniProtKB-KW"/>
</dbReference>
<evidence type="ECO:0000313" key="12">
    <source>
        <dbReference type="EMBL" id="AQT47455.1"/>
    </source>
</evidence>
<protein>
    <recommendedName>
        <fullName evidence="2">uroporphyrinogen-III C-methyltransferase</fullName>
        <ecNumber evidence="2">2.1.1.107</ecNumber>
    </recommendedName>
</protein>
<gene>
    <name evidence="12" type="ORF">BBC0122_013450</name>
</gene>
<comment type="similarity">
    <text evidence="1 10">Belongs to the precorrin methyltransferase family.</text>
</comment>
<evidence type="ECO:0000256" key="8">
    <source>
        <dbReference type="ARBA" id="ARBA00025705"/>
    </source>
</evidence>
<dbReference type="CDD" id="cd11642">
    <property type="entry name" value="SUMT"/>
    <property type="match status" value="1"/>
</dbReference>
<keyword evidence="3" id="KW-0169">Cobalamin biosynthesis</keyword>
<dbReference type="InterPro" id="IPR006366">
    <property type="entry name" value="CobA/CysG_C"/>
</dbReference>
<name>A0A1U9MHS1_9HYPH</name>
<dbReference type="InterPro" id="IPR014777">
    <property type="entry name" value="4pyrrole_Mease_sub1"/>
</dbReference>
<dbReference type="FunFam" id="3.40.1010.10:FF:000001">
    <property type="entry name" value="Siroheme synthase"/>
    <property type="match status" value="1"/>
</dbReference>
<organism evidence="12 13">
    <name type="scientific">Bartonella choladocola</name>
    <dbReference type="NCBI Taxonomy" id="2750995"/>
    <lineage>
        <taxon>Bacteria</taxon>
        <taxon>Pseudomonadati</taxon>
        <taxon>Pseudomonadota</taxon>
        <taxon>Alphaproteobacteria</taxon>
        <taxon>Hyphomicrobiales</taxon>
        <taxon>Bartonellaceae</taxon>
        <taxon>Bartonella</taxon>
    </lineage>
</organism>
<dbReference type="KEGG" id="bapi:BBC0122_013450"/>
<dbReference type="AlphaFoldDB" id="A0A1U9MHS1"/>
<dbReference type="GO" id="GO:0019354">
    <property type="term" value="P:siroheme biosynthetic process"/>
    <property type="evidence" value="ECO:0007669"/>
    <property type="project" value="UniProtKB-UniPathway"/>
</dbReference>
<comment type="pathway">
    <text evidence="9">Cofactor biosynthesis; adenosylcobalamin biosynthesis; precorrin-2 from uroporphyrinogen III: step 1/1.</text>
</comment>
<dbReference type="Gene3D" id="3.40.1010.10">
    <property type="entry name" value="Cobalt-precorrin-4 Transmethylase, Domain 1"/>
    <property type="match status" value="1"/>
</dbReference>
<dbReference type="Gene3D" id="3.30.950.10">
    <property type="entry name" value="Methyltransferase, Cobalt-precorrin-4 Transmethylase, Domain 2"/>
    <property type="match status" value="1"/>
</dbReference>
<dbReference type="InterPro" id="IPR014776">
    <property type="entry name" value="4pyrrole_Mease_sub2"/>
</dbReference>
<dbReference type="NCBIfam" id="TIGR01469">
    <property type="entry name" value="cobA_cysG_Cterm"/>
    <property type="match status" value="1"/>
</dbReference>
<dbReference type="EMBL" id="CP015625">
    <property type="protein sequence ID" value="AQT47455.1"/>
    <property type="molecule type" value="Genomic_DNA"/>
</dbReference>
<dbReference type="PROSITE" id="PS00840">
    <property type="entry name" value="SUMT_2"/>
    <property type="match status" value="1"/>
</dbReference>
<dbReference type="PANTHER" id="PTHR45790">
    <property type="entry name" value="SIROHEME SYNTHASE-RELATED"/>
    <property type="match status" value="1"/>
</dbReference>
<evidence type="ECO:0000256" key="5">
    <source>
        <dbReference type="ARBA" id="ARBA00022679"/>
    </source>
</evidence>
<dbReference type="InterPro" id="IPR050161">
    <property type="entry name" value="Siro_Cobalamin_biosynth"/>
</dbReference>
<dbReference type="NCBIfam" id="NF004790">
    <property type="entry name" value="PRK06136.1"/>
    <property type="match status" value="1"/>
</dbReference>
<evidence type="ECO:0000259" key="11">
    <source>
        <dbReference type="Pfam" id="PF00590"/>
    </source>
</evidence>
<dbReference type="GO" id="GO:0032259">
    <property type="term" value="P:methylation"/>
    <property type="evidence" value="ECO:0007669"/>
    <property type="project" value="UniProtKB-KW"/>
</dbReference>
<keyword evidence="4 10" id="KW-0489">Methyltransferase</keyword>
<evidence type="ECO:0000313" key="13">
    <source>
        <dbReference type="Proteomes" id="UP000189632"/>
    </source>
</evidence>
<keyword evidence="6" id="KW-0949">S-adenosyl-L-methionine</keyword>
<accession>A0A1U9MHS1</accession>
<dbReference type="SUPFAM" id="SSF53790">
    <property type="entry name" value="Tetrapyrrole methylase"/>
    <property type="match status" value="1"/>
</dbReference>
<dbReference type="OrthoDB" id="9815856at2"/>
<evidence type="ECO:0000256" key="3">
    <source>
        <dbReference type="ARBA" id="ARBA00022573"/>
    </source>
</evidence>
<dbReference type="PANTHER" id="PTHR45790:SF3">
    <property type="entry name" value="S-ADENOSYL-L-METHIONINE-DEPENDENT UROPORPHYRINOGEN III METHYLTRANSFERASE, CHLOROPLASTIC"/>
    <property type="match status" value="1"/>
</dbReference>
<evidence type="ECO:0000256" key="7">
    <source>
        <dbReference type="ARBA" id="ARBA00023244"/>
    </source>
</evidence>
<dbReference type="GO" id="GO:0004851">
    <property type="term" value="F:uroporphyrin-III C-methyltransferase activity"/>
    <property type="evidence" value="ECO:0007669"/>
    <property type="project" value="UniProtKB-EC"/>
</dbReference>
<dbReference type="STRING" id="1686310.BBC0244_013770"/>
<comment type="pathway">
    <text evidence="8">Porphyrin-containing compound metabolism; siroheme biosynthesis; precorrin-2 from uroporphyrinogen III: step 1/1.</text>
</comment>
<dbReference type="InterPro" id="IPR000878">
    <property type="entry name" value="4pyrrol_Mease"/>
</dbReference>
<dbReference type="InterPro" id="IPR003043">
    <property type="entry name" value="Uropor_MeTrfase_CS"/>
</dbReference>
<proteinExistence type="inferred from homology"/>
<dbReference type="RefSeq" id="WP_077992432.1">
    <property type="nucleotide sequence ID" value="NZ_CP015625.1"/>
</dbReference>
<keyword evidence="13" id="KW-1185">Reference proteome</keyword>
<evidence type="ECO:0000256" key="6">
    <source>
        <dbReference type="ARBA" id="ARBA00022691"/>
    </source>
</evidence>
<keyword evidence="7" id="KW-0627">Porphyrin biosynthesis</keyword>
<dbReference type="Pfam" id="PF00590">
    <property type="entry name" value="TP_methylase"/>
    <property type="match status" value="1"/>
</dbReference>
<sequence length="273" mass="29705">MTADLPFKLPQFIAGHVWLVGAGPGDPGLLTLHCVNALKQADHILYDALVDHSCLKLAKQGAILEFAGKRGGKPSLKQQEITERMICLAREGKRVLRLKGGDPFVFGRGGEEALALIEAHIPFRVFPGITAGIAGPAYAGIPVTHRSINHSVLFLTGHDADGTVPKSFDWKAISRAAPVLVFYMAMKHIDEIADDLIKGGRKSDEPVMFITHATTSNQRIYKTELGHIKQTIKEHDIEPPTIVVVGKVVSLADKLSPDSVTDELEDELDNRSL</sequence>
<dbReference type="FunFam" id="3.30.950.10:FF:000001">
    <property type="entry name" value="Siroheme synthase"/>
    <property type="match status" value="1"/>
</dbReference>
<evidence type="ECO:0000256" key="1">
    <source>
        <dbReference type="ARBA" id="ARBA00005879"/>
    </source>
</evidence>
<evidence type="ECO:0000256" key="10">
    <source>
        <dbReference type="RuleBase" id="RU003960"/>
    </source>
</evidence>
<evidence type="ECO:0000256" key="4">
    <source>
        <dbReference type="ARBA" id="ARBA00022603"/>
    </source>
</evidence>
<evidence type="ECO:0000256" key="9">
    <source>
        <dbReference type="ARBA" id="ARBA00060548"/>
    </source>
</evidence>
<reference evidence="12 13" key="1">
    <citation type="submission" date="2016-11" db="EMBL/GenBank/DDBJ databases">
        <title>Comparative genomics of Bartonella apis.</title>
        <authorList>
            <person name="Engel P."/>
        </authorList>
    </citation>
    <scope>NUCLEOTIDE SEQUENCE [LARGE SCALE GENOMIC DNA]</scope>
    <source>
        <strain evidence="12 13">BBC0122</strain>
    </source>
</reference>
<dbReference type="InterPro" id="IPR035996">
    <property type="entry name" value="4pyrrol_Methylase_sf"/>
</dbReference>
<dbReference type="EC" id="2.1.1.107" evidence="2"/>
<evidence type="ECO:0000256" key="2">
    <source>
        <dbReference type="ARBA" id="ARBA00012162"/>
    </source>
</evidence>
<feature type="domain" description="Tetrapyrrole methylase" evidence="11">
    <location>
        <begin position="17"/>
        <end position="228"/>
    </location>
</feature>